<reference evidence="1 2" key="2">
    <citation type="journal article" date="2022" name="Mol. Ecol. Resour.">
        <title>The genomes of chicory, endive, great burdock and yacon provide insights into Asteraceae paleo-polyploidization history and plant inulin production.</title>
        <authorList>
            <person name="Fan W."/>
            <person name="Wang S."/>
            <person name="Wang H."/>
            <person name="Wang A."/>
            <person name="Jiang F."/>
            <person name="Liu H."/>
            <person name="Zhao H."/>
            <person name="Xu D."/>
            <person name="Zhang Y."/>
        </authorList>
    </citation>
    <scope>NUCLEOTIDE SEQUENCE [LARGE SCALE GENOMIC DNA]</scope>
    <source>
        <strain evidence="2">cv. Punajuju</strain>
        <tissue evidence="1">Leaves</tissue>
    </source>
</reference>
<gene>
    <name evidence="1" type="ORF">L2E82_49339</name>
</gene>
<name>A0ACB8Z187_CICIN</name>
<keyword evidence="2" id="KW-1185">Reference proteome</keyword>
<reference evidence="2" key="1">
    <citation type="journal article" date="2022" name="Mol. Ecol. Resour.">
        <title>The genomes of chicory, endive, great burdock and yacon provide insights into Asteraceae palaeo-polyploidization history and plant inulin production.</title>
        <authorList>
            <person name="Fan W."/>
            <person name="Wang S."/>
            <person name="Wang H."/>
            <person name="Wang A."/>
            <person name="Jiang F."/>
            <person name="Liu H."/>
            <person name="Zhao H."/>
            <person name="Xu D."/>
            <person name="Zhang Y."/>
        </authorList>
    </citation>
    <scope>NUCLEOTIDE SEQUENCE [LARGE SCALE GENOMIC DNA]</scope>
    <source>
        <strain evidence="2">cv. Punajuju</strain>
    </source>
</reference>
<dbReference type="Proteomes" id="UP001055811">
    <property type="component" value="Linkage Group LG09"/>
</dbReference>
<sequence>MSCGPEKSAFQEARTPGGIRRIGGRLKSNKYWRCGGEPSFTPMVESCCGNAKIHCRQGRHLELRHRQEDGRE</sequence>
<organism evidence="1 2">
    <name type="scientific">Cichorium intybus</name>
    <name type="common">Chicory</name>
    <dbReference type="NCBI Taxonomy" id="13427"/>
    <lineage>
        <taxon>Eukaryota</taxon>
        <taxon>Viridiplantae</taxon>
        <taxon>Streptophyta</taxon>
        <taxon>Embryophyta</taxon>
        <taxon>Tracheophyta</taxon>
        <taxon>Spermatophyta</taxon>
        <taxon>Magnoliopsida</taxon>
        <taxon>eudicotyledons</taxon>
        <taxon>Gunneridae</taxon>
        <taxon>Pentapetalae</taxon>
        <taxon>asterids</taxon>
        <taxon>campanulids</taxon>
        <taxon>Asterales</taxon>
        <taxon>Asteraceae</taxon>
        <taxon>Cichorioideae</taxon>
        <taxon>Cichorieae</taxon>
        <taxon>Cichoriinae</taxon>
        <taxon>Cichorium</taxon>
    </lineage>
</organism>
<dbReference type="EMBL" id="CM042017">
    <property type="protein sequence ID" value="KAI3691121.1"/>
    <property type="molecule type" value="Genomic_DNA"/>
</dbReference>
<protein>
    <submittedName>
        <fullName evidence="1">Uncharacterized protein</fullName>
    </submittedName>
</protein>
<comment type="caution">
    <text evidence="1">The sequence shown here is derived from an EMBL/GenBank/DDBJ whole genome shotgun (WGS) entry which is preliminary data.</text>
</comment>
<accession>A0ACB8Z187</accession>
<proteinExistence type="predicted"/>
<evidence type="ECO:0000313" key="2">
    <source>
        <dbReference type="Proteomes" id="UP001055811"/>
    </source>
</evidence>
<evidence type="ECO:0000313" key="1">
    <source>
        <dbReference type="EMBL" id="KAI3691121.1"/>
    </source>
</evidence>